<dbReference type="Proteomes" id="UP001596109">
    <property type="component" value="Unassembled WGS sequence"/>
</dbReference>
<protein>
    <submittedName>
        <fullName evidence="3">Flavin monoamine oxidase family protein</fullName>
    </submittedName>
</protein>
<dbReference type="EMBL" id="JBHSNO010000022">
    <property type="protein sequence ID" value="MFC5592041.1"/>
    <property type="molecule type" value="Genomic_DNA"/>
</dbReference>
<comment type="caution">
    <text evidence="3">The sequence shown here is derived from an EMBL/GenBank/DDBJ whole genome shotgun (WGS) entry which is preliminary data.</text>
</comment>
<dbReference type="RefSeq" id="WP_381440634.1">
    <property type="nucleotide sequence ID" value="NZ_JBHSNO010000022.1"/>
</dbReference>
<accession>A0ABW0TT91</accession>
<dbReference type="Pfam" id="PF01593">
    <property type="entry name" value="Amino_oxidase"/>
    <property type="match status" value="1"/>
</dbReference>
<dbReference type="Pfam" id="PF13450">
    <property type="entry name" value="NAD_binding_8"/>
    <property type="match status" value="1"/>
</dbReference>
<gene>
    <name evidence="3" type="ORF">ACFPRA_24490</name>
</gene>
<evidence type="ECO:0000313" key="3">
    <source>
        <dbReference type="EMBL" id="MFC5592041.1"/>
    </source>
</evidence>
<dbReference type="PANTHER" id="PTHR43563">
    <property type="entry name" value="AMINE OXIDASE"/>
    <property type="match status" value="1"/>
</dbReference>
<feature type="domain" description="Amine oxidase" evidence="2">
    <location>
        <begin position="115"/>
        <end position="358"/>
    </location>
</feature>
<keyword evidence="4" id="KW-1185">Reference proteome</keyword>
<dbReference type="SUPFAM" id="SSF51905">
    <property type="entry name" value="FAD/NAD(P)-binding domain"/>
    <property type="match status" value="1"/>
</dbReference>
<dbReference type="InterPro" id="IPR036188">
    <property type="entry name" value="FAD/NAD-bd_sf"/>
</dbReference>
<evidence type="ECO:0000259" key="2">
    <source>
        <dbReference type="Pfam" id="PF01593"/>
    </source>
</evidence>
<dbReference type="Gene3D" id="3.50.50.60">
    <property type="entry name" value="FAD/NAD(P)-binding domain"/>
    <property type="match status" value="2"/>
</dbReference>
<dbReference type="InterPro" id="IPR050703">
    <property type="entry name" value="Flavin_MAO"/>
</dbReference>
<sequence length="366" mass="40103">MKKTIVIVGAGLSGLRAASLLTAQGITCKVLEARDRIGGRVLSTSVPNRPDLGKFDLGPSWFWPQYESTITNLVKDLNVGTFDQYTKGAMLFERFQNEPPERYRHPENSDAISVRFRGGVQSLIDALADTIPSGVVELNTSVTAIRLEKDDAITIETNQADGKRKSFSADAVILALPPRIVARHIHFSPSLPPNLMTNLVNKPTWMAGQAKAVAVYDRPFWRESGLSGFVSSRVGPMQEIHDASSDTGTGALFGFFGVPANSRQELGEDQLLKLVMDQLVRLFGPAAENVNALLYKDWSEDFETAVEEDLDPLTHYPSYGQLPIVGDWEKKIILASTETSSQFGGHLEGALQAAEQAVLVIVNYTR</sequence>
<reference evidence="4" key="1">
    <citation type="journal article" date="2019" name="Int. J. Syst. Evol. Microbiol.">
        <title>The Global Catalogue of Microorganisms (GCM) 10K type strain sequencing project: providing services to taxonomists for standard genome sequencing and annotation.</title>
        <authorList>
            <consortium name="The Broad Institute Genomics Platform"/>
            <consortium name="The Broad Institute Genome Sequencing Center for Infectious Disease"/>
            <person name="Wu L."/>
            <person name="Ma J."/>
        </authorList>
    </citation>
    <scope>NUCLEOTIDE SEQUENCE [LARGE SCALE GENOMIC DNA]</scope>
    <source>
        <strain evidence="4">CGMCC 4.1434</strain>
    </source>
</reference>
<evidence type="ECO:0000313" key="4">
    <source>
        <dbReference type="Proteomes" id="UP001596109"/>
    </source>
</evidence>
<name>A0ABW0TT91_9BACL</name>
<dbReference type="PANTHER" id="PTHR43563:SF14">
    <property type="entry name" value="AMINE OXIDASE"/>
    <property type="match status" value="1"/>
</dbReference>
<organism evidence="3 4">
    <name type="scientific">Sporosarcina soli</name>
    <dbReference type="NCBI Taxonomy" id="334736"/>
    <lineage>
        <taxon>Bacteria</taxon>
        <taxon>Bacillati</taxon>
        <taxon>Bacillota</taxon>
        <taxon>Bacilli</taxon>
        <taxon>Bacillales</taxon>
        <taxon>Caryophanaceae</taxon>
        <taxon>Sporosarcina</taxon>
    </lineage>
</organism>
<evidence type="ECO:0000256" key="1">
    <source>
        <dbReference type="ARBA" id="ARBA00005995"/>
    </source>
</evidence>
<proteinExistence type="inferred from homology"/>
<comment type="similarity">
    <text evidence="1">Belongs to the flavin monoamine oxidase family.</text>
</comment>
<dbReference type="SUPFAM" id="SSF54373">
    <property type="entry name" value="FAD-linked reductases, C-terminal domain"/>
    <property type="match status" value="1"/>
</dbReference>
<dbReference type="InterPro" id="IPR002937">
    <property type="entry name" value="Amino_oxidase"/>
</dbReference>